<protein>
    <submittedName>
        <fullName evidence="2">Helix-turn-helix domain-containing protein</fullName>
    </submittedName>
</protein>
<dbReference type="GO" id="GO:0003677">
    <property type="term" value="F:DNA binding"/>
    <property type="evidence" value="ECO:0007669"/>
    <property type="project" value="InterPro"/>
</dbReference>
<dbReference type="Gene3D" id="1.10.260.40">
    <property type="entry name" value="lambda repressor-like DNA-binding domains"/>
    <property type="match status" value="1"/>
</dbReference>
<reference evidence="2 3" key="1">
    <citation type="submission" date="2018-07" db="EMBL/GenBank/DDBJ databases">
        <title>Motiliproteus coralliicola sp. nov., a bacterium isolated from Coral.</title>
        <authorList>
            <person name="Wang G."/>
        </authorList>
    </citation>
    <scope>NUCLEOTIDE SEQUENCE [LARGE SCALE GENOMIC DNA]</scope>
    <source>
        <strain evidence="2 3">C34</strain>
    </source>
</reference>
<dbReference type="InterPro" id="IPR010982">
    <property type="entry name" value="Lambda_DNA-bd_dom_sf"/>
</dbReference>
<dbReference type="SUPFAM" id="SSF47413">
    <property type="entry name" value="lambda repressor-like DNA-binding domains"/>
    <property type="match status" value="1"/>
</dbReference>
<dbReference type="OrthoDB" id="9791537at2"/>
<dbReference type="Pfam" id="PF01381">
    <property type="entry name" value="HTH_3"/>
    <property type="match status" value="1"/>
</dbReference>
<name>A0A369WXQ0_9GAMM</name>
<evidence type="ECO:0000313" key="3">
    <source>
        <dbReference type="Proteomes" id="UP000253769"/>
    </source>
</evidence>
<dbReference type="SMART" id="SM00530">
    <property type="entry name" value="HTH_XRE"/>
    <property type="match status" value="1"/>
</dbReference>
<feature type="domain" description="HTH cro/C1-type" evidence="1">
    <location>
        <begin position="9"/>
        <end position="63"/>
    </location>
</feature>
<evidence type="ECO:0000259" key="1">
    <source>
        <dbReference type="PROSITE" id="PS50943"/>
    </source>
</evidence>
<organism evidence="2 3">
    <name type="scientific">Motiliproteus coralliicola</name>
    <dbReference type="NCBI Taxonomy" id="2283196"/>
    <lineage>
        <taxon>Bacteria</taxon>
        <taxon>Pseudomonadati</taxon>
        <taxon>Pseudomonadota</taxon>
        <taxon>Gammaproteobacteria</taxon>
        <taxon>Oceanospirillales</taxon>
        <taxon>Oceanospirillaceae</taxon>
        <taxon>Motiliproteus</taxon>
    </lineage>
</organism>
<evidence type="ECO:0000313" key="2">
    <source>
        <dbReference type="EMBL" id="RDE25296.1"/>
    </source>
</evidence>
<dbReference type="PROSITE" id="PS50943">
    <property type="entry name" value="HTH_CROC1"/>
    <property type="match status" value="1"/>
</dbReference>
<accession>A0A369WXQ0</accession>
<gene>
    <name evidence="2" type="ORF">DV711_01790</name>
</gene>
<dbReference type="Proteomes" id="UP000253769">
    <property type="component" value="Unassembled WGS sequence"/>
</dbReference>
<keyword evidence="3" id="KW-1185">Reference proteome</keyword>
<proteinExistence type="predicted"/>
<dbReference type="AlphaFoldDB" id="A0A369WXQ0"/>
<comment type="caution">
    <text evidence="2">The sequence shown here is derived from an EMBL/GenBank/DDBJ whole genome shotgun (WGS) entry which is preliminary data.</text>
</comment>
<sequence length="120" mass="12985">MAKGTGRRIAEARAKVKLNQSELARAMGVTPQAVQQWEEGLTSPRGNRIGKLAELLQVTPSWIQFGTEPSPGNGANGNGINGSSADLKRAEIYELLSLMNEKQLDQIKQLAISVRDNPSD</sequence>
<dbReference type="InterPro" id="IPR001387">
    <property type="entry name" value="Cro/C1-type_HTH"/>
</dbReference>
<dbReference type="EMBL" id="QQOH01000001">
    <property type="protein sequence ID" value="RDE25296.1"/>
    <property type="molecule type" value="Genomic_DNA"/>
</dbReference>
<dbReference type="CDD" id="cd00093">
    <property type="entry name" value="HTH_XRE"/>
    <property type="match status" value="1"/>
</dbReference>
<dbReference type="RefSeq" id="WP_114694884.1">
    <property type="nucleotide sequence ID" value="NZ_QQOH01000001.1"/>
</dbReference>